<dbReference type="Gene3D" id="3.30.1280.10">
    <property type="entry name" value="Phosphoribosylformylglycinamidine synthase subunit PurS"/>
    <property type="match status" value="1"/>
</dbReference>
<dbReference type="InterPro" id="IPR036604">
    <property type="entry name" value="PurS-like_sf"/>
</dbReference>
<dbReference type="AlphaFoldDB" id="A0A382CKR9"/>
<protein>
    <recommendedName>
        <fullName evidence="7">Phosphoribosylformylglycinamidine synthase, purS protein</fullName>
    </recommendedName>
</protein>
<keyword evidence="1" id="KW-0963">Cytoplasm</keyword>
<dbReference type="NCBIfam" id="TIGR00302">
    <property type="entry name" value="phosphoribosylformylglycinamidine synthase subunit PurS"/>
    <property type="match status" value="1"/>
</dbReference>
<sequence length="89" mass="9343">MQFSVLVDIRLRGGISDPAGATIERALPVLGYEGIDGVTVGKTIRFTIEAADVEAAREAAAELTESFLTNPVIEDAELRVEPISPGSGT</sequence>
<dbReference type="EMBL" id="UINC01034802">
    <property type="protein sequence ID" value="SVB26211.1"/>
    <property type="molecule type" value="Genomic_DNA"/>
</dbReference>
<evidence type="ECO:0000256" key="3">
    <source>
        <dbReference type="ARBA" id="ARBA00022741"/>
    </source>
</evidence>
<evidence type="ECO:0000256" key="4">
    <source>
        <dbReference type="ARBA" id="ARBA00022755"/>
    </source>
</evidence>
<dbReference type="GO" id="GO:0006164">
    <property type="term" value="P:purine nucleotide biosynthetic process"/>
    <property type="evidence" value="ECO:0007669"/>
    <property type="project" value="UniProtKB-KW"/>
</dbReference>
<dbReference type="GO" id="GO:0016874">
    <property type="term" value="F:ligase activity"/>
    <property type="evidence" value="ECO:0007669"/>
    <property type="project" value="UniProtKB-KW"/>
</dbReference>
<dbReference type="HAMAP" id="MF_01926">
    <property type="entry name" value="PurS"/>
    <property type="match status" value="1"/>
</dbReference>
<evidence type="ECO:0000313" key="6">
    <source>
        <dbReference type="EMBL" id="SVB26211.1"/>
    </source>
</evidence>
<keyword evidence="4" id="KW-0658">Purine biosynthesis</keyword>
<reference evidence="6" key="1">
    <citation type="submission" date="2018-05" db="EMBL/GenBank/DDBJ databases">
        <authorList>
            <person name="Lanie J.A."/>
            <person name="Ng W.-L."/>
            <person name="Kazmierczak K.M."/>
            <person name="Andrzejewski T.M."/>
            <person name="Davidsen T.M."/>
            <person name="Wayne K.J."/>
            <person name="Tettelin H."/>
            <person name="Glass J.I."/>
            <person name="Rusch D."/>
            <person name="Podicherti R."/>
            <person name="Tsui H.-C.T."/>
            <person name="Winkler M.E."/>
        </authorList>
    </citation>
    <scope>NUCLEOTIDE SEQUENCE</scope>
</reference>
<name>A0A382CKR9_9ZZZZ</name>
<dbReference type="PANTHER" id="PTHR34696:SF1">
    <property type="entry name" value="PHOSPHORIBOSYLFORMYLGLYCINAMIDINE SYNTHASE SUBUNIT PURS"/>
    <property type="match status" value="1"/>
</dbReference>
<dbReference type="PANTHER" id="PTHR34696">
    <property type="entry name" value="PHOSPHORIBOSYLFORMYLGLYCINAMIDINE SYNTHASE SUBUNIT PURS"/>
    <property type="match status" value="1"/>
</dbReference>
<evidence type="ECO:0008006" key="7">
    <source>
        <dbReference type="Google" id="ProtNLM"/>
    </source>
</evidence>
<gene>
    <name evidence="6" type="ORF">METZ01_LOCUS179065</name>
</gene>
<keyword evidence="3" id="KW-0547">Nucleotide-binding</keyword>
<evidence type="ECO:0000256" key="1">
    <source>
        <dbReference type="ARBA" id="ARBA00022490"/>
    </source>
</evidence>
<proteinExistence type="inferred from homology"/>
<evidence type="ECO:0000256" key="2">
    <source>
        <dbReference type="ARBA" id="ARBA00022598"/>
    </source>
</evidence>
<dbReference type="Pfam" id="PF02700">
    <property type="entry name" value="PurS"/>
    <property type="match status" value="1"/>
</dbReference>
<accession>A0A382CKR9</accession>
<dbReference type="GO" id="GO:0005524">
    <property type="term" value="F:ATP binding"/>
    <property type="evidence" value="ECO:0007669"/>
    <property type="project" value="UniProtKB-KW"/>
</dbReference>
<dbReference type="InterPro" id="IPR003850">
    <property type="entry name" value="PurS"/>
</dbReference>
<keyword evidence="5" id="KW-0067">ATP-binding</keyword>
<keyword evidence="2" id="KW-0436">Ligase</keyword>
<dbReference type="SUPFAM" id="SSF82697">
    <property type="entry name" value="PurS-like"/>
    <property type="match status" value="1"/>
</dbReference>
<organism evidence="6">
    <name type="scientific">marine metagenome</name>
    <dbReference type="NCBI Taxonomy" id="408172"/>
    <lineage>
        <taxon>unclassified sequences</taxon>
        <taxon>metagenomes</taxon>
        <taxon>ecological metagenomes</taxon>
    </lineage>
</organism>
<evidence type="ECO:0000256" key="5">
    <source>
        <dbReference type="ARBA" id="ARBA00022840"/>
    </source>
</evidence>